<feature type="compositionally biased region" description="Polar residues" evidence="1">
    <location>
        <begin position="831"/>
        <end position="841"/>
    </location>
</feature>
<reference evidence="2" key="1">
    <citation type="journal article" date="2020" name="Stud. Mycol.">
        <title>101 Dothideomycetes genomes: a test case for predicting lifestyles and emergence of pathogens.</title>
        <authorList>
            <person name="Haridas S."/>
            <person name="Albert R."/>
            <person name="Binder M."/>
            <person name="Bloem J."/>
            <person name="Labutti K."/>
            <person name="Salamov A."/>
            <person name="Andreopoulos B."/>
            <person name="Baker S."/>
            <person name="Barry K."/>
            <person name="Bills G."/>
            <person name="Bluhm B."/>
            <person name="Cannon C."/>
            <person name="Castanera R."/>
            <person name="Culley D."/>
            <person name="Daum C."/>
            <person name="Ezra D."/>
            <person name="Gonzalez J."/>
            <person name="Henrissat B."/>
            <person name="Kuo A."/>
            <person name="Liang C."/>
            <person name="Lipzen A."/>
            <person name="Lutzoni F."/>
            <person name="Magnuson J."/>
            <person name="Mondo S."/>
            <person name="Nolan M."/>
            <person name="Ohm R."/>
            <person name="Pangilinan J."/>
            <person name="Park H.-J."/>
            <person name="Ramirez L."/>
            <person name="Alfaro M."/>
            <person name="Sun H."/>
            <person name="Tritt A."/>
            <person name="Yoshinaga Y."/>
            <person name="Zwiers L.-H."/>
            <person name="Turgeon B."/>
            <person name="Goodwin S."/>
            <person name="Spatafora J."/>
            <person name="Crous P."/>
            <person name="Grigoriev I."/>
        </authorList>
    </citation>
    <scope>NUCLEOTIDE SEQUENCE</scope>
    <source>
        <strain evidence="2">CBS 101060</strain>
    </source>
</reference>
<feature type="compositionally biased region" description="Basic and acidic residues" evidence="1">
    <location>
        <begin position="530"/>
        <end position="539"/>
    </location>
</feature>
<dbReference type="InterPro" id="IPR021582">
    <property type="entry name" value="Aim21"/>
</dbReference>
<feature type="compositionally biased region" description="Basic and acidic residues" evidence="1">
    <location>
        <begin position="852"/>
        <end position="863"/>
    </location>
</feature>
<feature type="region of interest" description="Disordered" evidence="1">
    <location>
        <begin position="657"/>
        <end position="956"/>
    </location>
</feature>
<name>A0A9P4SK81_9PEZI</name>
<feature type="region of interest" description="Disordered" evidence="1">
    <location>
        <begin position="979"/>
        <end position="998"/>
    </location>
</feature>
<evidence type="ECO:0000256" key="1">
    <source>
        <dbReference type="SAM" id="MobiDB-lite"/>
    </source>
</evidence>
<dbReference type="EMBL" id="MU006089">
    <property type="protein sequence ID" value="KAF2843108.1"/>
    <property type="molecule type" value="Genomic_DNA"/>
</dbReference>
<gene>
    <name evidence="2" type="ORF">M501DRAFT_985251</name>
</gene>
<sequence length="998" mass="108561">MPPIPPRPKRNVNRSISPNRHHFDRSPLNDPSFIYHPNQKRGDGLIHGHSNLSVADLPRRPPSVTLPSVGQEGSEYANIHESDTEKDSPPEQTKAISKDLPLYAPTASLPVSSAKSRIATVTRTDSDQAAAAGIGKATGGSDQGKKKRSGSSAGNSTRPPSLFKEGDDELGIPEIGLQVPMYKNAGDVQAPTPGPYDQNRTSGIGFFNNGSGTSVRHHGRTKSGREVFAGPPGSYGMHGHGHGHLSTDPFEQAWYEKHPDAFHKEKQGEYGPKISDGRKDWVLSSDDLNKLVHKGHGLGTAPETVGTPDEQIGYIASEQFAQRITTPRPRSGSVQKPRSSSTHAESPLRASFSANEMERKESRTSKAGSEYALESEVEDEDVIHVDPPSRRTSLYDPAASSSNLDLPSSNTPLEGSWIEDRSYGTPILAADEVAKHPPPEFLQPAVSPEEARRPYHLDGEASPGYSSQRRSNSRPNSRPGSIHGGTNELSRYHSHDEYNRTATPLHDVKEYEPLFPEDDEHPKKPQNAADKLKRPENFARHQFPSQDVWEDVAPSLQYTTTVDSPQLPDEEPAPVPEKQPPGRTFESPETEAERKNNVTKEDKESFLSDHTKKFAKGRFNKDVLGDMKGRPGMQHRFPSQDIWEDAPDHGQLVATVGEDEVTSPQSLIPEDTSGDTESYEAVPSAKALLKQPPVPARPAKEQKDTSPTEKKAPHIPGRPKPQIPTRPGKKTVEGEYASEPPAPKPKPTVPTKIGSKIASLKDGFMKDLNNRLQLGPQAPKSQEPAKEEQVEEKEKTPLSDARKGRAKGPQRRKPAASPSGLSHEFKPVPSFSISMPQTIFSINEEGEVEIPTDEKTPIAERKSFVSRSSEEDQPAPPANTINLLTPEMGPAGKSDLPTPNSERSDPLASSGLIPKSAEEQKPAAEESSSPSEKQTDEASIQTGELNISIPHEKGEKKDLSVYLDGRADKEGTVVVQDGVEHVGDEDGLGGIKKTGSGL</sequence>
<dbReference type="AlphaFoldDB" id="A0A9P4SK81"/>
<accession>A0A9P4SK81</accession>
<proteinExistence type="predicted"/>
<feature type="compositionally biased region" description="Basic and acidic residues" evidence="1">
    <location>
        <begin position="619"/>
        <end position="629"/>
    </location>
</feature>
<protein>
    <recommendedName>
        <fullName evidence="4">Altered inheritance of mitochondria protein 21</fullName>
    </recommendedName>
</protein>
<feature type="compositionally biased region" description="Basic residues" evidence="1">
    <location>
        <begin position="804"/>
        <end position="814"/>
    </location>
</feature>
<feature type="compositionally biased region" description="Basic and acidic residues" evidence="1">
    <location>
        <begin position="783"/>
        <end position="803"/>
    </location>
</feature>
<comment type="caution">
    <text evidence="2">The sequence shown here is derived from an EMBL/GenBank/DDBJ whole genome shotgun (WGS) entry which is preliminary data.</text>
</comment>
<evidence type="ECO:0000313" key="3">
    <source>
        <dbReference type="Proteomes" id="UP000799429"/>
    </source>
</evidence>
<dbReference type="OrthoDB" id="5386574at2759"/>
<feature type="region of interest" description="Disordered" evidence="1">
    <location>
        <begin position="1"/>
        <end position="168"/>
    </location>
</feature>
<feature type="compositionally biased region" description="Polar residues" evidence="1">
    <location>
        <begin position="150"/>
        <end position="159"/>
    </location>
</feature>
<feature type="compositionally biased region" description="Low complexity" evidence="1">
    <location>
        <begin position="466"/>
        <end position="481"/>
    </location>
</feature>
<dbReference type="Proteomes" id="UP000799429">
    <property type="component" value="Unassembled WGS sequence"/>
</dbReference>
<dbReference type="Pfam" id="PF11489">
    <property type="entry name" value="Aim21"/>
    <property type="match status" value="1"/>
</dbReference>
<feature type="compositionally biased region" description="Polar residues" evidence="1">
    <location>
        <begin position="332"/>
        <end position="344"/>
    </location>
</feature>
<feature type="compositionally biased region" description="Basic and acidic residues" evidence="1">
    <location>
        <begin position="78"/>
        <end position="89"/>
    </location>
</feature>
<feature type="compositionally biased region" description="Polar residues" evidence="1">
    <location>
        <begin position="399"/>
        <end position="413"/>
    </location>
</feature>
<keyword evidence="3" id="KW-1185">Reference proteome</keyword>
<feature type="compositionally biased region" description="Basic and acidic residues" evidence="1">
    <location>
        <begin position="698"/>
        <end position="712"/>
    </location>
</feature>
<feature type="compositionally biased region" description="Basic and acidic residues" evidence="1">
    <location>
        <begin position="490"/>
        <end position="499"/>
    </location>
</feature>
<feature type="compositionally biased region" description="Polar residues" evidence="1">
    <location>
        <begin position="109"/>
        <end position="123"/>
    </location>
</feature>
<evidence type="ECO:0000313" key="2">
    <source>
        <dbReference type="EMBL" id="KAF2843108.1"/>
    </source>
</evidence>
<feature type="compositionally biased region" description="Gly residues" evidence="1">
    <location>
        <begin position="988"/>
        <end position="998"/>
    </location>
</feature>
<feature type="compositionally biased region" description="Basic and acidic residues" evidence="1">
    <location>
        <begin position="449"/>
        <end position="459"/>
    </location>
</feature>
<feature type="region of interest" description="Disordered" evidence="1">
    <location>
        <begin position="320"/>
        <end position="644"/>
    </location>
</feature>
<organism evidence="2 3">
    <name type="scientific">Patellaria atrata CBS 101060</name>
    <dbReference type="NCBI Taxonomy" id="1346257"/>
    <lineage>
        <taxon>Eukaryota</taxon>
        <taxon>Fungi</taxon>
        <taxon>Dikarya</taxon>
        <taxon>Ascomycota</taxon>
        <taxon>Pezizomycotina</taxon>
        <taxon>Dothideomycetes</taxon>
        <taxon>Dothideomycetes incertae sedis</taxon>
        <taxon>Patellariales</taxon>
        <taxon>Patellariaceae</taxon>
        <taxon>Patellaria</taxon>
    </lineage>
</organism>
<evidence type="ECO:0008006" key="4">
    <source>
        <dbReference type="Google" id="ProtNLM"/>
    </source>
</evidence>
<feature type="compositionally biased region" description="Basic and acidic residues" evidence="1">
    <location>
        <begin position="591"/>
        <end position="612"/>
    </location>
</feature>